<keyword evidence="1" id="KW-1133">Transmembrane helix</keyword>
<feature type="transmembrane region" description="Helical" evidence="1">
    <location>
        <begin position="30"/>
        <end position="49"/>
    </location>
</feature>
<feature type="transmembrane region" description="Helical" evidence="1">
    <location>
        <begin position="6"/>
        <end position="23"/>
    </location>
</feature>
<evidence type="ECO:0000313" key="2">
    <source>
        <dbReference type="EMBL" id="AMK15277.1"/>
    </source>
</evidence>
<evidence type="ECO:0000313" key="3">
    <source>
        <dbReference type="EMBL" id="SFL29204.1"/>
    </source>
</evidence>
<protein>
    <recommendedName>
        <fullName evidence="6">TM2 domain-containing protein</fullName>
    </recommendedName>
</protein>
<organism evidence="2 4">
    <name type="scientific">Methanobrevibacter olleyae</name>
    <dbReference type="NCBI Taxonomy" id="294671"/>
    <lineage>
        <taxon>Archaea</taxon>
        <taxon>Methanobacteriati</taxon>
        <taxon>Methanobacteriota</taxon>
        <taxon>Methanomada group</taxon>
        <taxon>Methanobacteria</taxon>
        <taxon>Methanobacteriales</taxon>
        <taxon>Methanobacteriaceae</taxon>
        <taxon>Methanobrevibacter</taxon>
    </lineage>
</organism>
<dbReference type="Proteomes" id="UP000183442">
    <property type="component" value="Unassembled WGS sequence"/>
</dbReference>
<sequence length="88" mass="9954">MAKKNIYLAMILSAIVPGLGLAYDGVVKKFIAYLVLGLIFFGLWVYFGMPLDAEINNTGYCCYLAYIIVWVFNLYDTLRTTIDINRGN</sequence>
<evidence type="ECO:0000313" key="4">
    <source>
        <dbReference type="Proteomes" id="UP000066376"/>
    </source>
</evidence>
<proteinExistence type="predicted"/>
<evidence type="ECO:0000313" key="5">
    <source>
        <dbReference type="Proteomes" id="UP000183442"/>
    </source>
</evidence>
<reference evidence="5" key="4">
    <citation type="submission" date="2016-10" db="EMBL/GenBank/DDBJ databases">
        <authorList>
            <person name="Varghese N."/>
        </authorList>
    </citation>
    <scope>NUCLEOTIDE SEQUENCE [LARGE SCALE GENOMIC DNA]</scope>
    <source>
        <strain evidence="5">DSM 16632</strain>
    </source>
</reference>
<dbReference type="STRING" id="294671.YLM1_0720"/>
<keyword evidence="1" id="KW-0472">Membrane</keyword>
<dbReference type="KEGG" id="mol:YLM1_0720"/>
<dbReference type="Proteomes" id="UP000066376">
    <property type="component" value="Chromosome"/>
</dbReference>
<feature type="transmembrane region" description="Helical" evidence="1">
    <location>
        <begin position="55"/>
        <end position="75"/>
    </location>
</feature>
<gene>
    <name evidence="3" type="ORF">SAMN02910297_00470</name>
    <name evidence="2" type="ORF">YLM1_0720</name>
</gene>
<dbReference type="GeneID" id="28489017"/>
<keyword evidence="1" id="KW-0812">Transmembrane</keyword>
<dbReference type="RefSeq" id="WP_067146385.1">
    <property type="nucleotide sequence ID" value="NZ_CP014265.1"/>
</dbReference>
<evidence type="ECO:0008006" key="6">
    <source>
        <dbReference type="Google" id="ProtNLM"/>
    </source>
</evidence>
<accession>A0A126QZQ5</accession>
<reference evidence="4" key="2">
    <citation type="submission" date="2016-02" db="EMBL/GenBank/DDBJ databases">
        <title>The draft genome sequence of the rumen methanogen Methanobrevibacter olleyae YLM1.</title>
        <authorList>
            <consortium name="New Zealand Agricultural Greenhouse Gas Research Centre/Pastoral Greenhouse Gas Research Consortium"/>
            <person name="Kelly W.J."/>
            <person name="Li D."/>
            <person name="Lambie S.C."/>
            <person name="Attwood G.T."/>
            <person name="Altermann E."/>
            <person name="Leahy S.C."/>
        </authorList>
    </citation>
    <scope>NUCLEOTIDE SEQUENCE [LARGE SCALE GENOMIC DNA]</scope>
    <source>
        <strain evidence="4">YLM1</strain>
    </source>
</reference>
<evidence type="ECO:0000256" key="1">
    <source>
        <dbReference type="SAM" id="Phobius"/>
    </source>
</evidence>
<dbReference type="OrthoDB" id="373777at2157"/>
<dbReference type="EMBL" id="CP014265">
    <property type="protein sequence ID" value="AMK15277.1"/>
    <property type="molecule type" value="Genomic_DNA"/>
</dbReference>
<name>A0A126QZQ5_METOL</name>
<reference evidence="3" key="3">
    <citation type="submission" date="2016-10" db="EMBL/GenBank/DDBJ databases">
        <authorList>
            <person name="de Groot N.N."/>
        </authorList>
    </citation>
    <scope>NUCLEOTIDE SEQUENCE [LARGE SCALE GENOMIC DNA]</scope>
    <source>
        <strain evidence="3">DSM 16632</strain>
    </source>
</reference>
<reference evidence="2 4" key="1">
    <citation type="journal article" date="2016" name="Genome Announc.">
        <title>Draft Genome Sequence of the Rumen Methanogen Methanobrevibacter olleyae YLM1.</title>
        <authorList>
            <person name="Kelly W.J."/>
            <person name="Li D."/>
            <person name="Lambie S.C."/>
            <person name="Cox F."/>
            <person name="Attwood G.T."/>
            <person name="Altermann E."/>
            <person name="Leahy S.C."/>
        </authorList>
    </citation>
    <scope>NUCLEOTIDE SEQUENCE [LARGE SCALE GENOMIC DNA]</scope>
    <source>
        <strain evidence="2 4">YLM1</strain>
    </source>
</reference>
<keyword evidence="4" id="KW-1185">Reference proteome</keyword>
<dbReference type="EMBL" id="FOTL01000005">
    <property type="protein sequence ID" value="SFL29204.1"/>
    <property type="molecule type" value="Genomic_DNA"/>
</dbReference>
<dbReference type="AlphaFoldDB" id="A0A126QZQ5"/>
<dbReference type="PATRIC" id="fig|294671.3.peg.751"/>